<dbReference type="RefSeq" id="WP_143086012.1">
    <property type="nucleotide sequence ID" value="NZ_FOVE01000012.1"/>
</dbReference>
<dbReference type="EMBL" id="FOVE01000012">
    <property type="protein sequence ID" value="SFN56051.1"/>
    <property type="molecule type" value="Genomic_DNA"/>
</dbReference>
<dbReference type="OrthoDB" id="7062032at2"/>
<keyword evidence="4" id="KW-1015">Disulfide bond</keyword>
<sequence>ALVAWVEQGKAPDAIVATARGKGSNLPNPEVPASWSPTRTRLLCAYPQVARYDGKGDPEKAASFNCVAP</sequence>
<keyword evidence="1" id="KW-0719">Serine esterase</keyword>
<dbReference type="Pfam" id="PF07519">
    <property type="entry name" value="Tannase"/>
    <property type="match status" value="1"/>
</dbReference>
<gene>
    <name evidence="5" type="ORF">SAMN05660284_01762</name>
</gene>
<name>A0A1I5A0P6_9NEIS</name>
<evidence type="ECO:0000313" key="6">
    <source>
        <dbReference type="Proteomes" id="UP000242869"/>
    </source>
</evidence>
<accession>A0A1I5A0P6</accession>
<dbReference type="STRING" id="83765.SAMN05660284_01762"/>
<evidence type="ECO:0000256" key="4">
    <source>
        <dbReference type="ARBA" id="ARBA00023157"/>
    </source>
</evidence>
<keyword evidence="3" id="KW-0378">Hydrolase</keyword>
<dbReference type="AlphaFoldDB" id="A0A1I5A0P6"/>
<feature type="non-terminal residue" evidence="5">
    <location>
        <position position="1"/>
    </location>
</feature>
<dbReference type="PANTHER" id="PTHR33938">
    <property type="entry name" value="FERULOYL ESTERASE B-RELATED"/>
    <property type="match status" value="1"/>
</dbReference>
<reference evidence="6" key="1">
    <citation type="submission" date="2016-10" db="EMBL/GenBank/DDBJ databases">
        <authorList>
            <person name="Varghese N."/>
            <person name="Submissions S."/>
        </authorList>
    </citation>
    <scope>NUCLEOTIDE SEQUENCE [LARGE SCALE GENOMIC DNA]</scope>
    <source>
        <strain evidence="6">DSM 6150</strain>
    </source>
</reference>
<protein>
    <submittedName>
        <fullName evidence="5">Tannase and feruloyl esterase</fullName>
    </submittedName>
</protein>
<dbReference type="PANTHER" id="PTHR33938:SF15">
    <property type="entry name" value="FERULOYL ESTERASE B-RELATED"/>
    <property type="match status" value="1"/>
</dbReference>
<evidence type="ECO:0000256" key="3">
    <source>
        <dbReference type="ARBA" id="ARBA00022801"/>
    </source>
</evidence>
<keyword evidence="2" id="KW-0732">Signal</keyword>
<keyword evidence="6" id="KW-1185">Reference proteome</keyword>
<organism evidence="5 6">
    <name type="scientific">Formivibrio citricus</name>
    <dbReference type="NCBI Taxonomy" id="83765"/>
    <lineage>
        <taxon>Bacteria</taxon>
        <taxon>Pseudomonadati</taxon>
        <taxon>Pseudomonadota</taxon>
        <taxon>Betaproteobacteria</taxon>
        <taxon>Neisseriales</taxon>
        <taxon>Chitinibacteraceae</taxon>
        <taxon>Formivibrio</taxon>
    </lineage>
</organism>
<dbReference type="Proteomes" id="UP000242869">
    <property type="component" value="Unassembled WGS sequence"/>
</dbReference>
<dbReference type="InterPro" id="IPR011118">
    <property type="entry name" value="Tannase/feruloyl_esterase"/>
</dbReference>
<evidence type="ECO:0000256" key="2">
    <source>
        <dbReference type="ARBA" id="ARBA00022729"/>
    </source>
</evidence>
<evidence type="ECO:0000256" key="1">
    <source>
        <dbReference type="ARBA" id="ARBA00022487"/>
    </source>
</evidence>
<proteinExistence type="predicted"/>
<dbReference type="GO" id="GO:0052689">
    <property type="term" value="F:carboxylic ester hydrolase activity"/>
    <property type="evidence" value="ECO:0007669"/>
    <property type="project" value="UniProtKB-KW"/>
</dbReference>
<evidence type="ECO:0000313" key="5">
    <source>
        <dbReference type="EMBL" id="SFN56051.1"/>
    </source>
</evidence>